<feature type="compositionally biased region" description="Pro residues" evidence="6">
    <location>
        <begin position="25"/>
        <end position="51"/>
    </location>
</feature>
<feature type="region of interest" description="Disordered" evidence="6">
    <location>
        <begin position="1"/>
        <end position="55"/>
    </location>
</feature>
<dbReference type="InterPro" id="IPR008271">
    <property type="entry name" value="Ser/Thr_kinase_AS"/>
</dbReference>
<dbReference type="SUPFAM" id="SSF56112">
    <property type="entry name" value="Protein kinase-like (PK-like)"/>
    <property type="match status" value="1"/>
</dbReference>
<dbReference type="InterPro" id="IPR011047">
    <property type="entry name" value="Quinoprotein_ADH-like_sf"/>
</dbReference>
<sequence>MHTPAHGGGDPTVPQPHTKVFEPHPSVPHPTVPHPSVPHPTVPHPTVPQPQSPGRIGPYEVFQLLGEGGMGRVFLARSPGSRLVALKVVRPEYAETPNFRGRFRREADAARRVSGFYTPPVLDADADAPQPWLATAYIPAPSLHEVVHRFGVLTEPALRALGTGLAEALLAIHAAGIVHRDLKPGNVLVAEDGPRVIDFGISRAADATQVTRTDAVIGTPGFMAPEQIVSGREAGPAADVFSLGCVLVFAATGRGPFGAGNTAEILYRAVHAPPLLDGVPDGLRPLAAACLDKDPTRRPPTGAVLAALGPAEPSALLTPGLRDDLATREAHAAVLVAAPPMPMTSLTTADRSRPSRRRFVRITVAGGTAAVAAVAAGAVVVAGRRSEPGRTPGHARSAGTTVRPGAKVPAGPKPLWSSPLRRVENGQLRALGSALAHWDKQTAIAYDTTTGRELWTAKARIPSDASSGPDWLTVRGSTLFATAWAGERGYLLGVDAKGDLKFTHTVTEQKDTGAYADQVQDVLCVAGSVAVVSTSGNQGYSVCAVDLAEGSVLWSRTVNGSDFQAIADGRDCFLQDNGNVHGIELRSGQVRWTVRDVIKPGAYPKLATDGNALLVTHVKVRALSTADGGDLWTAVNETTNLSPTTVQGKRAYVADGQGTVFALGLRHGSQLWHTPSPLTLNPAGALDPGPSVTESLVALSLFGAVTPGFIVLRASDGKPLWAHQASGAEAKNKKSWSVQASGTTVYAASDTTLYAFRSPTP</sequence>
<dbReference type="EMBL" id="JBJDQH010000012">
    <property type="protein sequence ID" value="MFK4269873.1"/>
    <property type="molecule type" value="Genomic_DNA"/>
</dbReference>
<evidence type="ECO:0000256" key="1">
    <source>
        <dbReference type="ARBA" id="ARBA00022679"/>
    </source>
</evidence>
<name>A0ABW8LVC3_9ACTN</name>
<dbReference type="PROSITE" id="PS00108">
    <property type="entry name" value="PROTEIN_KINASE_ST"/>
    <property type="match status" value="1"/>
</dbReference>
<evidence type="ECO:0000256" key="5">
    <source>
        <dbReference type="PROSITE-ProRule" id="PRU10141"/>
    </source>
</evidence>
<keyword evidence="1" id="KW-0808">Transferase</keyword>
<dbReference type="PANTHER" id="PTHR43289">
    <property type="entry name" value="MITOGEN-ACTIVATED PROTEIN KINASE KINASE KINASE 20-RELATED"/>
    <property type="match status" value="1"/>
</dbReference>
<organism evidence="8 9">
    <name type="scientific">Streptomyces milbemycinicus</name>
    <dbReference type="NCBI Taxonomy" id="476552"/>
    <lineage>
        <taxon>Bacteria</taxon>
        <taxon>Bacillati</taxon>
        <taxon>Actinomycetota</taxon>
        <taxon>Actinomycetes</taxon>
        <taxon>Kitasatosporales</taxon>
        <taxon>Streptomycetaceae</taxon>
        <taxon>Streptomyces</taxon>
    </lineage>
</organism>
<dbReference type="InterPro" id="IPR000719">
    <property type="entry name" value="Prot_kinase_dom"/>
</dbReference>
<dbReference type="Gene3D" id="3.30.200.20">
    <property type="entry name" value="Phosphorylase Kinase, domain 1"/>
    <property type="match status" value="1"/>
</dbReference>
<dbReference type="PANTHER" id="PTHR43289:SF34">
    <property type="entry name" value="SERINE_THREONINE-PROTEIN KINASE YBDM-RELATED"/>
    <property type="match status" value="1"/>
</dbReference>
<evidence type="ECO:0000256" key="3">
    <source>
        <dbReference type="ARBA" id="ARBA00022777"/>
    </source>
</evidence>
<dbReference type="CDD" id="cd14014">
    <property type="entry name" value="STKc_PknB_like"/>
    <property type="match status" value="1"/>
</dbReference>
<dbReference type="InterPro" id="IPR011009">
    <property type="entry name" value="Kinase-like_dom_sf"/>
</dbReference>
<keyword evidence="9" id="KW-1185">Reference proteome</keyword>
<dbReference type="SUPFAM" id="SSF50998">
    <property type="entry name" value="Quinoprotein alcohol dehydrogenase-like"/>
    <property type="match status" value="1"/>
</dbReference>
<dbReference type="PROSITE" id="PS50011">
    <property type="entry name" value="PROTEIN_KINASE_DOM"/>
    <property type="match status" value="1"/>
</dbReference>
<feature type="region of interest" description="Disordered" evidence="6">
    <location>
        <begin position="385"/>
        <end position="416"/>
    </location>
</feature>
<dbReference type="Gene3D" id="2.40.128.630">
    <property type="match status" value="1"/>
</dbReference>
<feature type="domain" description="Protein kinase" evidence="7">
    <location>
        <begin position="59"/>
        <end position="317"/>
    </location>
</feature>
<evidence type="ECO:0000259" key="7">
    <source>
        <dbReference type="PROSITE" id="PS50011"/>
    </source>
</evidence>
<dbReference type="InterPro" id="IPR018391">
    <property type="entry name" value="PQQ_b-propeller_rpt"/>
</dbReference>
<evidence type="ECO:0000256" key="4">
    <source>
        <dbReference type="ARBA" id="ARBA00022840"/>
    </source>
</evidence>
<proteinExistence type="predicted"/>
<dbReference type="InterPro" id="IPR002372">
    <property type="entry name" value="PQQ_rpt_dom"/>
</dbReference>
<dbReference type="InterPro" id="IPR017441">
    <property type="entry name" value="Protein_kinase_ATP_BS"/>
</dbReference>
<dbReference type="InterPro" id="IPR015943">
    <property type="entry name" value="WD40/YVTN_repeat-like_dom_sf"/>
</dbReference>
<feature type="binding site" evidence="5">
    <location>
        <position position="87"/>
    </location>
    <ligand>
        <name>ATP</name>
        <dbReference type="ChEBI" id="CHEBI:30616"/>
    </ligand>
</feature>
<evidence type="ECO:0000313" key="8">
    <source>
        <dbReference type="EMBL" id="MFK4269873.1"/>
    </source>
</evidence>
<evidence type="ECO:0000313" key="9">
    <source>
        <dbReference type="Proteomes" id="UP001620295"/>
    </source>
</evidence>
<dbReference type="RefSeq" id="WP_404747817.1">
    <property type="nucleotide sequence ID" value="NZ_JBJDQH010000012.1"/>
</dbReference>
<keyword evidence="2 5" id="KW-0547">Nucleotide-binding</keyword>
<keyword evidence="4 5" id="KW-0067">ATP-binding</keyword>
<dbReference type="Proteomes" id="UP001620295">
    <property type="component" value="Unassembled WGS sequence"/>
</dbReference>
<protein>
    <submittedName>
        <fullName evidence="8">PQQ-binding-like beta-propeller repeat protein</fullName>
    </submittedName>
</protein>
<feature type="compositionally biased region" description="Gly residues" evidence="6">
    <location>
        <begin position="1"/>
        <end position="10"/>
    </location>
</feature>
<reference evidence="8 9" key="1">
    <citation type="submission" date="2024-11" db="EMBL/GenBank/DDBJ databases">
        <title>The Natural Products Discovery Center: Release of the First 8490 Sequenced Strains for Exploring Actinobacteria Biosynthetic Diversity.</title>
        <authorList>
            <person name="Kalkreuter E."/>
            <person name="Kautsar S.A."/>
            <person name="Yang D."/>
            <person name="Bader C.D."/>
            <person name="Teijaro C.N."/>
            <person name="Fluegel L."/>
            <person name="Davis C.M."/>
            <person name="Simpson J.R."/>
            <person name="Lauterbach L."/>
            <person name="Steele A.D."/>
            <person name="Gui C."/>
            <person name="Meng S."/>
            <person name="Li G."/>
            <person name="Viehrig K."/>
            <person name="Ye F."/>
            <person name="Su P."/>
            <person name="Kiefer A.F."/>
            <person name="Nichols A."/>
            <person name="Cepeda A.J."/>
            <person name="Yan W."/>
            <person name="Fan B."/>
            <person name="Jiang Y."/>
            <person name="Adhikari A."/>
            <person name="Zheng C.-J."/>
            <person name="Schuster L."/>
            <person name="Cowan T.M."/>
            <person name="Smanski M.J."/>
            <person name="Chevrette M.G."/>
            <person name="De Carvalho L.P.S."/>
            <person name="Shen B."/>
        </authorList>
    </citation>
    <scope>NUCLEOTIDE SEQUENCE [LARGE SCALE GENOMIC DNA]</scope>
    <source>
        <strain evidence="8 9">NPDC020863</strain>
    </source>
</reference>
<evidence type="ECO:0000256" key="6">
    <source>
        <dbReference type="SAM" id="MobiDB-lite"/>
    </source>
</evidence>
<comment type="caution">
    <text evidence="8">The sequence shown here is derived from an EMBL/GenBank/DDBJ whole genome shotgun (WGS) entry which is preliminary data.</text>
</comment>
<evidence type="ECO:0000256" key="2">
    <source>
        <dbReference type="ARBA" id="ARBA00022741"/>
    </source>
</evidence>
<dbReference type="SMART" id="SM00220">
    <property type="entry name" value="S_TKc"/>
    <property type="match status" value="1"/>
</dbReference>
<dbReference type="Gene3D" id="2.130.10.10">
    <property type="entry name" value="YVTN repeat-like/Quinoprotein amine dehydrogenase"/>
    <property type="match status" value="1"/>
</dbReference>
<dbReference type="SMART" id="SM00564">
    <property type="entry name" value="PQQ"/>
    <property type="match status" value="4"/>
</dbReference>
<dbReference type="PROSITE" id="PS00107">
    <property type="entry name" value="PROTEIN_KINASE_ATP"/>
    <property type="match status" value="1"/>
</dbReference>
<accession>A0ABW8LVC3</accession>
<dbReference type="Pfam" id="PF00069">
    <property type="entry name" value="Pkinase"/>
    <property type="match status" value="1"/>
</dbReference>
<dbReference type="Pfam" id="PF13360">
    <property type="entry name" value="PQQ_2"/>
    <property type="match status" value="2"/>
</dbReference>
<gene>
    <name evidence="8" type="ORF">ACI2L5_33800</name>
</gene>
<keyword evidence="3" id="KW-0418">Kinase</keyword>
<dbReference type="Gene3D" id="1.10.510.10">
    <property type="entry name" value="Transferase(Phosphotransferase) domain 1"/>
    <property type="match status" value="1"/>
</dbReference>